<gene>
    <name evidence="1" type="ORF">COCVIDRAFT_115063</name>
</gene>
<organism evidence="1 2">
    <name type="scientific">Bipolaris victoriae (strain FI3)</name>
    <name type="common">Victoria blight of oats agent</name>
    <name type="synonym">Cochliobolus victoriae</name>
    <dbReference type="NCBI Taxonomy" id="930091"/>
    <lineage>
        <taxon>Eukaryota</taxon>
        <taxon>Fungi</taxon>
        <taxon>Dikarya</taxon>
        <taxon>Ascomycota</taxon>
        <taxon>Pezizomycotina</taxon>
        <taxon>Dothideomycetes</taxon>
        <taxon>Pleosporomycetidae</taxon>
        <taxon>Pleosporales</taxon>
        <taxon>Pleosporineae</taxon>
        <taxon>Pleosporaceae</taxon>
        <taxon>Bipolaris</taxon>
    </lineage>
</organism>
<dbReference type="RefSeq" id="XP_014550599.1">
    <property type="nucleotide sequence ID" value="XM_014695113.1"/>
</dbReference>
<name>W7E4V8_BIPV3</name>
<proteinExistence type="predicted"/>
<accession>W7E4V8</accession>
<feature type="non-terminal residue" evidence="1">
    <location>
        <position position="1"/>
    </location>
</feature>
<dbReference type="HOGENOM" id="CLU_2661134_0_0_1"/>
<evidence type="ECO:0000313" key="2">
    <source>
        <dbReference type="Proteomes" id="UP000054337"/>
    </source>
</evidence>
<protein>
    <submittedName>
        <fullName evidence="1">Uncharacterized protein</fullName>
    </submittedName>
</protein>
<sequence>EQSFREKMDTYYQVAYTNTSKANAKYYLFISSGKLDEFRKLDTANGAGGDILFNGMNRFLVYHQSDRVVMKQVCDP</sequence>
<reference evidence="1 2" key="1">
    <citation type="journal article" date="2013" name="PLoS Genet.">
        <title>Comparative genome structure, secondary metabolite, and effector coding capacity across Cochliobolus pathogens.</title>
        <authorList>
            <person name="Condon B.J."/>
            <person name="Leng Y."/>
            <person name="Wu D."/>
            <person name="Bushley K.E."/>
            <person name="Ohm R.A."/>
            <person name="Otillar R."/>
            <person name="Martin J."/>
            <person name="Schackwitz W."/>
            <person name="Grimwood J."/>
            <person name="MohdZainudin N."/>
            <person name="Xue C."/>
            <person name="Wang R."/>
            <person name="Manning V.A."/>
            <person name="Dhillon B."/>
            <person name="Tu Z.J."/>
            <person name="Steffenson B.J."/>
            <person name="Salamov A."/>
            <person name="Sun H."/>
            <person name="Lowry S."/>
            <person name="LaButti K."/>
            <person name="Han J."/>
            <person name="Copeland A."/>
            <person name="Lindquist E."/>
            <person name="Barry K."/>
            <person name="Schmutz J."/>
            <person name="Baker S.E."/>
            <person name="Ciuffetti L.M."/>
            <person name="Grigoriev I.V."/>
            <person name="Zhong S."/>
            <person name="Turgeon B.G."/>
        </authorList>
    </citation>
    <scope>NUCLEOTIDE SEQUENCE [LARGE SCALE GENOMIC DNA]</scope>
    <source>
        <strain evidence="1 2">FI3</strain>
    </source>
</reference>
<keyword evidence="2" id="KW-1185">Reference proteome</keyword>
<dbReference type="AlphaFoldDB" id="W7E4V8"/>
<dbReference type="EMBL" id="KI968869">
    <property type="protein sequence ID" value="EUN21025.1"/>
    <property type="molecule type" value="Genomic_DNA"/>
</dbReference>
<dbReference type="Proteomes" id="UP000054337">
    <property type="component" value="Unassembled WGS sequence"/>
</dbReference>
<evidence type="ECO:0000313" key="1">
    <source>
        <dbReference type="EMBL" id="EUN21025.1"/>
    </source>
</evidence>
<dbReference type="GeneID" id="26250667"/>